<organism evidence="1 2">
    <name type="scientific">[Mycoplasma] phocae</name>
    <dbReference type="NCBI Taxonomy" id="142651"/>
    <lineage>
        <taxon>Bacteria</taxon>
        <taxon>Bacillati</taxon>
        <taxon>Mycoplasmatota</taxon>
        <taxon>Mycoplasmoidales</taxon>
        <taxon>Metamycoplasmataceae</taxon>
        <taxon>Metamycoplasma</taxon>
    </lineage>
</organism>
<accession>A0A2Z5IRG3</accession>
<keyword evidence="2" id="KW-1185">Reference proteome</keyword>
<proteinExistence type="predicted"/>
<sequence length="492" mass="59585">MSVKFPLPINLNLNRQRNTKVSDVYDILKKEFGDEISNKISNIRPYYEDFHNKSYLGKLNNKWIQIRIPRNIIKINYVNETKIISHFKDYLYFKNGIIIKKWFSAVDLFKIRIDDKISRSILYCVKNFQNLNFSVKKFNWLQYPINDKKYLELVRKYKNDELVLSHNNLTRQNILVNKYGFIKLIDFEFSSLNSRYVDPVCLYFLGIDKQLIIDFFGLNAQKFEDYVYMMRIYKEFVYKKLYANLEVPDNVISVSLNQYNNKNFLIPNRFIVQKNHNQFDNRLSIKDIEDFYFVPTCVYEDNDIIIWKWLNCPQTQEINIRQIKILAKAMRTYHDSPHIFPNYVLDKKVEWCLDSIDRRILNEDFDDKIMLAKIMKWLKDIKPDANCHNNLNLDNIFFTDNLNLFIIDWAMSYRNSRFLDIAYMFENTHVKPFVENVFWRSYDMKEPTDFYKYRIIIHFVSYLHNQILSGDYAKSGVNLNRIKELWKKNNVR</sequence>
<dbReference type="AlphaFoldDB" id="A0A2Z5IRG3"/>
<dbReference type="RefSeq" id="WP_114191181.1">
    <property type="nucleotide sequence ID" value="NZ_CP029295.1"/>
</dbReference>
<reference evidence="2" key="1">
    <citation type="journal article" date="2018" name="Microbiol. Resour. Announc.">
        <title>Complete Sequence and Annotation of the Mycoplasma phocidae Strain 105T Genome.</title>
        <authorList>
            <person name="Frasca S. Jr."/>
            <person name="Kutish G.F."/>
            <person name="Michaels D.L."/>
            <person name="Brown D.R."/>
        </authorList>
    </citation>
    <scope>NUCLEOTIDE SEQUENCE [LARGE SCALE GENOMIC DNA]</scope>
    <source>
        <strain evidence="2">105</strain>
    </source>
</reference>
<protein>
    <submittedName>
        <fullName evidence="1">Uncharacterized protein</fullName>
    </submittedName>
</protein>
<evidence type="ECO:0000313" key="2">
    <source>
        <dbReference type="Proteomes" id="UP000252477"/>
    </source>
</evidence>
<dbReference type="Gene3D" id="3.90.1200.10">
    <property type="match status" value="2"/>
</dbReference>
<dbReference type="SUPFAM" id="SSF56112">
    <property type="entry name" value="Protein kinase-like (PK-like)"/>
    <property type="match status" value="2"/>
</dbReference>
<dbReference type="OrthoDB" id="394930at2"/>
<name>A0A2Z5IRG3_9BACT</name>
<evidence type="ECO:0000313" key="1">
    <source>
        <dbReference type="EMBL" id="AXE61091.1"/>
    </source>
</evidence>
<dbReference type="EMBL" id="CP029295">
    <property type="protein sequence ID" value="AXE61091.1"/>
    <property type="molecule type" value="Genomic_DNA"/>
</dbReference>
<dbReference type="InterPro" id="IPR011009">
    <property type="entry name" value="Kinase-like_dom_sf"/>
</dbReference>
<dbReference type="Proteomes" id="UP000252477">
    <property type="component" value="Chromosome"/>
</dbReference>
<gene>
    <name evidence="1" type="ORF">DA803_03275</name>
</gene>
<dbReference type="KEGG" id="mpho:DA803_03275"/>